<dbReference type="Gene3D" id="3.30.70.1290">
    <property type="entry name" value="Transposase IS200-like"/>
    <property type="match status" value="1"/>
</dbReference>
<comment type="caution">
    <text evidence="2">The sequence shown here is derived from an EMBL/GenBank/DDBJ whole genome shotgun (WGS) entry which is preliminary data.</text>
</comment>
<sequence>MTIQHTAHARYNLWYHLAWATKYRKKVFTQTQTKERIKEIIRAIASHYGMSVGIIECLSDHIHLTISAPPRIAPSRAAQILKSLSTRMLLQEFPWLRKQYYWGGEVWAGGYFIRSIGENISKKQIEKYILEQSEEY</sequence>
<evidence type="ECO:0000313" key="3">
    <source>
        <dbReference type="Proteomes" id="UP000709672"/>
    </source>
</evidence>
<organism evidence="2 3">
    <name type="scientific">Candidatus Sungiibacteriota bacterium</name>
    <dbReference type="NCBI Taxonomy" id="2750080"/>
    <lineage>
        <taxon>Bacteria</taxon>
        <taxon>Candidatus Sungiibacteriota</taxon>
    </lineage>
</organism>
<dbReference type="GO" id="GO:0003677">
    <property type="term" value="F:DNA binding"/>
    <property type="evidence" value="ECO:0007669"/>
    <property type="project" value="InterPro"/>
</dbReference>
<dbReference type="Proteomes" id="UP000709672">
    <property type="component" value="Unassembled WGS sequence"/>
</dbReference>
<dbReference type="Pfam" id="PF01797">
    <property type="entry name" value="Y1_Tnp"/>
    <property type="match status" value="1"/>
</dbReference>
<dbReference type="InterPro" id="IPR002686">
    <property type="entry name" value="Transposase_17"/>
</dbReference>
<dbReference type="SMART" id="SM01321">
    <property type="entry name" value="Y1_Tnp"/>
    <property type="match status" value="1"/>
</dbReference>
<dbReference type="SUPFAM" id="SSF143422">
    <property type="entry name" value="Transposase IS200-like"/>
    <property type="match status" value="1"/>
</dbReference>
<protein>
    <submittedName>
        <fullName evidence="2">IS200/IS605 family transposase</fullName>
    </submittedName>
</protein>
<dbReference type="PANTHER" id="PTHR33360">
    <property type="entry name" value="TRANSPOSASE FOR INSERTION SEQUENCE ELEMENT IS200"/>
    <property type="match status" value="1"/>
</dbReference>
<evidence type="ECO:0000259" key="1">
    <source>
        <dbReference type="SMART" id="SM01321"/>
    </source>
</evidence>
<dbReference type="GO" id="GO:0006313">
    <property type="term" value="P:DNA transposition"/>
    <property type="evidence" value="ECO:0007669"/>
    <property type="project" value="InterPro"/>
</dbReference>
<dbReference type="GO" id="GO:0004803">
    <property type="term" value="F:transposase activity"/>
    <property type="evidence" value="ECO:0007669"/>
    <property type="project" value="InterPro"/>
</dbReference>
<name>A0A932DS99_9BACT</name>
<dbReference type="EMBL" id="JACPHQ010000003">
    <property type="protein sequence ID" value="MBI2465687.1"/>
    <property type="molecule type" value="Genomic_DNA"/>
</dbReference>
<dbReference type="NCBIfam" id="NF033573">
    <property type="entry name" value="transpos_IS200"/>
    <property type="match status" value="1"/>
</dbReference>
<accession>A0A932DS99</accession>
<feature type="domain" description="Transposase IS200-like" evidence="1">
    <location>
        <begin position="10"/>
        <end position="132"/>
    </location>
</feature>
<reference evidence="2" key="1">
    <citation type="submission" date="2020-07" db="EMBL/GenBank/DDBJ databases">
        <title>Huge and variable diversity of episymbiotic CPR bacteria and DPANN archaea in groundwater ecosystems.</title>
        <authorList>
            <person name="He C.Y."/>
            <person name="Keren R."/>
            <person name="Whittaker M."/>
            <person name="Farag I.F."/>
            <person name="Doudna J."/>
            <person name="Cate J.H.D."/>
            <person name="Banfield J.F."/>
        </authorList>
    </citation>
    <scope>NUCLEOTIDE SEQUENCE</scope>
    <source>
        <strain evidence="2">NC_groundwater_418_Ag_B-0.1um_45_10</strain>
    </source>
</reference>
<evidence type="ECO:0000313" key="2">
    <source>
        <dbReference type="EMBL" id="MBI2465687.1"/>
    </source>
</evidence>
<dbReference type="PANTHER" id="PTHR33360:SF2">
    <property type="entry name" value="TRANSPOSASE FOR INSERTION SEQUENCE ELEMENT IS200"/>
    <property type="match status" value="1"/>
</dbReference>
<gene>
    <name evidence="2" type="primary">tnpA</name>
    <name evidence="2" type="ORF">HYV66_00415</name>
</gene>
<proteinExistence type="predicted"/>
<dbReference type="AlphaFoldDB" id="A0A932DS99"/>
<dbReference type="InterPro" id="IPR036515">
    <property type="entry name" value="Transposase_17_sf"/>
</dbReference>